<comment type="similarity">
    <text evidence="2">Belongs to the NUP186/NUP192/NUP205 family.</text>
</comment>
<organism evidence="5 6">
    <name type="scientific">Daldinia eschscholtzii</name>
    <dbReference type="NCBI Taxonomy" id="292717"/>
    <lineage>
        <taxon>Eukaryota</taxon>
        <taxon>Fungi</taxon>
        <taxon>Dikarya</taxon>
        <taxon>Ascomycota</taxon>
        <taxon>Pezizomycotina</taxon>
        <taxon>Sordariomycetes</taxon>
        <taxon>Xylariomycetidae</taxon>
        <taxon>Xylariales</taxon>
        <taxon>Hypoxylaceae</taxon>
        <taxon>Daldinia</taxon>
    </lineage>
</organism>
<proteinExistence type="inferred from homology"/>
<protein>
    <recommendedName>
        <fullName evidence="7">Nuclear pore complex protein</fullName>
    </recommendedName>
</protein>
<dbReference type="GO" id="GO:0017056">
    <property type="term" value="F:structural constituent of nuclear pore"/>
    <property type="evidence" value="ECO:0007669"/>
    <property type="project" value="TreeGrafter"/>
</dbReference>
<dbReference type="Proteomes" id="UP001369815">
    <property type="component" value="Unassembled WGS sequence"/>
</dbReference>
<sequence length="1670" mass="188346">MADDVTTTIQDAFRDLHRELLGVVEVLKEDRENQGPLLLSQLAQNEALEILRDNFKRFLEKPTRKKESRDAVLSGKVNILDDEYCLNKDFQELVLQVADGLDLDELEAAKLTILSKDDEGILGRPLRECAVIRFHYQRNILLNCILLLLQLSKEEDELLAEDVGDGLGYLSQYVSENILRENLPGITNTPPQPRFVPTCMTSMSEIRTWLQNLSEQAASASVLGRAGDAQFQQLLEVTYINLIQQHELLAVILCYAIERHVAIEDDFTKFLTVLKQINRYDSCTEGSGNVDQARKLNRLVCQPEDDARPLPFLNAAVRAWWIAEYSGWYMEDAAGSGLPGVDIDEEDKQRSRQFSEALKDGAFDFLLAVVADVRASEWEDSARKSLRQWLRKRTPALPVDTIPFSEPLQEHLATKLETFVDAFISNMPDVLRRLKIEEDEQRQTNQAQEQDYDLERFLLIIAYSFEGRPEAADGFWGDPENNLAGFLQWASRRATTPVQAAFCEMLQSLSEDAESATHAHEFLADEGHQIRKPLSITWSHIINELEYFVNKSREKPATAQVSVHRTGKFNPEQAETEPEFAAMLESYLRLVAKLASQSEPARKYLYDQPTSKLAELLFHVISSQVTSRIRACTFRALSSFLSRKNLEENYNMWQYLEACLSGNYLPPTTNKTLASATGSPHSSMFMEALFEEMSPHVDDASAFVQLLVSLTSLPDGSDPLNDALPYPEDLGASVRMRPGIEPYIDFTLGHMFSVRAQAVTELVQQRLLRLCCLDLAFTCVSIFNEDLIIFANETNINMDSAIQCGSLDDYVTLHPFARVMEWMYDSRFMKGILDTIHQSSKDIEKAPPNSPLIHSVLRAVQLVSKALDLQATYLDVVRPKVKPQARAQSRSLYTPISNGAYVSIEDGLMSSMTLMSDLGSYCGIGHPDLTLASLKLLEKISTSPRVISAWQSGPSTQVHRNKAIIALEERNDAATIAGSFITEFKNFLDFRKEDRSPEYQTKVYILNFIYSCIQASPDRPTIAHLLLGFRCGANTLEIEPHSLFEERKSLFHALLPVILELPSEYEGSMRSWFINLKYKVMRIFRALWSSPLSASIVLDELREHDFLFHILMNGLVAQQSLMWDECEALGPDFLTYPAAEGYVNYLSMRAMALEYITRELHAVSRERKPALKRQVFDALGGQIRIDDLEVIPVSSVFEFQDSLPQESLFAAPQPELRMCGEQDLRPCQEEDDDLNMVYNLDKVREILLLKRNEARNSGHIVLQQDIMALDAEEETLLLYLKYLNRLTQVKSRGLGVLKNWTRLLMVMTDCNDFKGTNKVSFILQTLQATLPSLELYSSENPSAALELAKLAKVLVFELDFAAMTSTDKQSRAVENLTSDKLFQLLQVCLSAIAKWVGNQELRAVYYSICYRHLTGLVDHEQGVSSSLRKTTKTIQAFGEKLLNVICDDAFGGDAACQSAALILLGTLVQLSKQEHDNFVVEALNRLNFIGILVDSLRGILVEWEEVDRIGDSDQQNYLNAKLALLLQLCQTREGAKYVLHANLFRTIEQSGLFSVDPELQVDSTDSRGLERHYTLLVNVARIIGAAIVSRGSHNVLQGRRFLTEHRMLVMHVLKRSAGIGTGGSKTDALLSERVDELAEAFMVVITATGFLEFEGGSLDETTRPAPMLFH</sequence>
<comment type="caution">
    <text evidence="5">The sequence shown here is derived from an EMBL/GenBank/DDBJ whole genome shotgun (WGS) entry which is preliminary data.</text>
</comment>
<dbReference type="EMBL" id="JBANMG010000008">
    <property type="protein sequence ID" value="KAK6950263.1"/>
    <property type="molecule type" value="Genomic_DNA"/>
</dbReference>
<keyword evidence="6" id="KW-1185">Reference proteome</keyword>
<comment type="subcellular location">
    <subcellularLocation>
        <location evidence="1">Nucleus</location>
    </subcellularLocation>
</comment>
<dbReference type="PANTHER" id="PTHR31344">
    <property type="entry name" value="NUCLEAR PORE COMPLEX PROTEIN NUP205"/>
    <property type="match status" value="1"/>
</dbReference>
<evidence type="ECO:0000256" key="1">
    <source>
        <dbReference type="ARBA" id="ARBA00004123"/>
    </source>
</evidence>
<dbReference type="GO" id="GO:0044611">
    <property type="term" value="C:nuclear pore inner ring"/>
    <property type="evidence" value="ECO:0007669"/>
    <property type="project" value="TreeGrafter"/>
</dbReference>
<evidence type="ECO:0000313" key="6">
    <source>
        <dbReference type="Proteomes" id="UP001369815"/>
    </source>
</evidence>
<dbReference type="InterPro" id="IPR021827">
    <property type="entry name" value="Nup186/Nup192/Nup205"/>
</dbReference>
<keyword evidence="4" id="KW-0539">Nucleus</keyword>
<reference evidence="5 6" key="1">
    <citation type="journal article" date="2024" name="Front Chem Biol">
        <title>Unveiling the potential of Daldinia eschscholtzii MFLUCC 19-0629 through bioactivity and bioinformatics studies for enhanced sustainable agriculture production.</title>
        <authorList>
            <person name="Brooks S."/>
            <person name="Weaver J.A."/>
            <person name="Klomchit A."/>
            <person name="Alharthi S.A."/>
            <person name="Onlamun T."/>
            <person name="Nurani R."/>
            <person name="Vong T.K."/>
            <person name="Alberti F."/>
            <person name="Greco C."/>
        </authorList>
    </citation>
    <scope>NUCLEOTIDE SEQUENCE [LARGE SCALE GENOMIC DNA]</scope>
    <source>
        <strain evidence="5">MFLUCC 19-0629</strain>
    </source>
</reference>
<evidence type="ECO:0000256" key="4">
    <source>
        <dbReference type="ARBA" id="ARBA00023242"/>
    </source>
</evidence>
<evidence type="ECO:0000256" key="2">
    <source>
        <dbReference type="ARBA" id="ARBA00005892"/>
    </source>
</evidence>
<dbReference type="Pfam" id="PF11894">
    <property type="entry name" value="Nup192"/>
    <property type="match status" value="1"/>
</dbReference>
<gene>
    <name evidence="5" type="ORF">Daesc_008589</name>
</gene>
<accession>A0AAX6MCS3</accession>
<evidence type="ECO:0000313" key="5">
    <source>
        <dbReference type="EMBL" id="KAK6950263.1"/>
    </source>
</evidence>
<evidence type="ECO:0008006" key="7">
    <source>
        <dbReference type="Google" id="ProtNLM"/>
    </source>
</evidence>
<dbReference type="PANTHER" id="PTHR31344:SF0">
    <property type="entry name" value="NUCLEAR PORE COMPLEX PROTEIN NUP205"/>
    <property type="match status" value="1"/>
</dbReference>
<keyword evidence="3" id="KW-0813">Transport</keyword>
<dbReference type="GO" id="GO:0006999">
    <property type="term" value="P:nuclear pore organization"/>
    <property type="evidence" value="ECO:0007669"/>
    <property type="project" value="TreeGrafter"/>
</dbReference>
<evidence type="ECO:0000256" key="3">
    <source>
        <dbReference type="ARBA" id="ARBA00022448"/>
    </source>
</evidence>
<name>A0AAX6MCS3_9PEZI</name>